<reference evidence="8" key="1">
    <citation type="submission" date="2011-05" db="EMBL/GenBank/DDBJ databases">
        <authorList>
            <person name="Richards S.R."/>
            <person name="Qu J."/>
            <person name="Jiang H."/>
            <person name="Jhangiani S.N."/>
            <person name="Agravi P."/>
            <person name="Goodspeed R."/>
            <person name="Gross S."/>
            <person name="Mandapat C."/>
            <person name="Jackson L."/>
            <person name="Mathew T."/>
            <person name="Pu L."/>
            <person name="Thornton R."/>
            <person name="Saada N."/>
            <person name="Wilczek-Boney K.B."/>
            <person name="Lee S."/>
            <person name="Kovar C."/>
            <person name="Wu Y."/>
            <person name="Scherer S.E."/>
            <person name="Worley K.C."/>
            <person name="Muzny D.M."/>
            <person name="Gibbs R."/>
        </authorList>
    </citation>
    <scope>NUCLEOTIDE SEQUENCE</scope>
    <source>
        <strain evidence="8">Brora</strain>
    </source>
</reference>
<dbReference type="PANTHER" id="PTHR44267:SF1">
    <property type="entry name" value="WD REPEAT-CONTAINING PROTEIN 43"/>
    <property type="match status" value="1"/>
</dbReference>
<dbReference type="PROSITE" id="PS50082">
    <property type="entry name" value="WD_REPEATS_2"/>
    <property type="match status" value="2"/>
</dbReference>
<dbReference type="PANTHER" id="PTHR44267">
    <property type="entry name" value="WD REPEAT-CONTAINING PROTEIN 43"/>
    <property type="match status" value="1"/>
</dbReference>
<dbReference type="PhylomeDB" id="T1IMG5"/>
<dbReference type="InterPro" id="IPR015943">
    <property type="entry name" value="WD40/YVTN_repeat-like_dom_sf"/>
</dbReference>
<dbReference type="SUPFAM" id="SSF50978">
    <property type="entry name" value="WD40 repeat-like"/>
    <property type="match status" value="1"/>
</dbReference>
<feature type="domain" description="Small-subunit processome Utp12" evidence="6">
    <location>
        <begin position="447"/>
        <end position="550"/>
    </location>
</feature>
<evidence type="ECO:0000313" key="8">
    <source>
        <dbReference type="Proteomes" id="UP000014500"/>
    </source>
</evidence>
<feature type="region of interest" description="Disordered" evidence="5">
    <location>
        <begin position="574"/>
        <end position="617"/>
    </location>
</feature>
<comment type="subcellular location">
    <subcellularLocation>
        <location evidence="1">Nucleus</location>
    </subcellularLocation>
</comment>
<keyword evidence="4" id="KW-0853">WD repeat</keyword>
<accession>T1IMG5</accession>
<dbReference type="Pfam" id="PF04003">
    <property type="entry name" value="Utp12"/>
    <property type="match status" value="1"/>
</dbReference>
<dbReference type="SMART" id="SM00320">
    <property type="entry name" value="WD40"/>
    <property type="match status" value="3"/>
</dbReference>
<dbReference type="GO" id="GO:0000462">
    <property type="term" value="P:maturation of SSU-rRNA from tricistronic rRNA transcript (SSU-rRNA, 5.8S rRNA, LSU-rRNA)"/>
    <property type="evidence" value="ECO:0007669"/>
    <property type="project" value="TreeGrafter"/>
</dbReference>
<dbReference type="Pfam" id="PF00400">
    <property type="entry name" value="WD40"/>
    <property type="match status" value="2"/>
</dbReference>
<dbReference type="EnsemblMetazoa" id="SMAR002168-RA">
    <property type="protein sequence ID" value="SMAR002168-PA"/>
    <property type="gene ID" value="SMAR002168"/>
</dbReference>
<evidence type="ECO:0000256" key="5">
    <source>
        <dbReference type="SAM" id="MobiDB-lite"/>
    </source>
</evidence>
<dbReference type="InterPro" id="IPR036322">
    <property type="entry name" value="WD40_repeat_dom_sf"/>
</dbReference>
<sequence length="644" mass="72427">MAAMQSTSFSPGGEYFAHCTADGRLKIWETATGTLQQEYTPSAHLAASCTCLSWSPAHHKPTLARRKKKRKSELNDTASELGLIALGTLNGNILLYSVVKGDLQSQMVDGGHSGKVNSISWNIDTDSIYSASDDFHIVEWSIQSGFVKRKWKYGHGGVTSLCLLSDQSLMSASRKIHWWDLDKHKTVRKFSGHATEVMQLLHVSYPKDPPDSGYLISAAADDRYLNAWLLNKDSKDKGASATFALREEPVFIDITTPTSRDQSLLLTAVTKSGLLQVFEHHLNGRCKEPLSPTVSITIATSDEEIPKTIPIISAQLCNDENRNILIAYGNSVRLGFEKLPFSSSEKEICLPRRDPSKFNVTIESTKTKIKQPHVGKVKMLVPGHMMASGPTELQKKRKRDGPVYHQLPMEERLSVLTIDQQLSVPSGSSVPRALNMSNLLEQGLRSNDEEMLSNVLLQNDDQVIGSTVPRLPVHTVIPLLKELQRRIHVIGSLNHGYLKWIRSILTTHTSYLLACRDLETMLGSFYQLLDARTQMFEKMSRLQGRMNLILTQIKSKRNDGFSPLQSKAVLVYDDDSSDGEGVDEEKPEDDEMQVEDDDTDNEVDENSENEEVDENKMKKWTKIAKMKKWTKIAKMKKWMRTIHF</sequence>
<evidence type="ECO:0000256" key="1">
    <source>
        <dbReference type="ARBA" id="ARBA00004123"/>
    </source>
</evidence>
<feature type="compositionally biased region" description="Acidic residues" evidence="5">
    <location>
        <begin position="574"/>
        <end position="613"/>
    </location>
</feature>
<dbReference type="HOGENOM" id="CLU_020516_1_0_1"/>
<feature type="repeat" description="WD" evidence="4">
    <location>
        <begin position="1"/>
        <end position="38"/>
    </location>
</feature>
<evidence type="ECO:0000256" key="4">
    <source>
        <dbReference type="PROSITE-ProRule" id="PRU00221"/>
    </source>
</evidence>
<dbReference type="Gene3D" id="2.130.10.10">
    <property type="entry name" value="YVTN repeat-like/Quinoprotein amine dehydrogenase"/>
    <property type="match status" value="2"/>
</dbReference>
<dbReference type="STRING" id="126957.T1IMG5"/>
<evidence type="ECO:0000256" key="3">
    <source>
        <dbReference type="ARBA" id="ARBA00038335"/>
    </source>
</evidence>
<dbReference type="OMA" id="PCTALTW"/>
<dbReference type="EMBL" id="JH431047">
    <property type="status" value="NOT_ANNOTATED_CDS"/>
    <property type="molecule type" value="Genomic_DNA"/>
</dbReference>
<protein>
    <recommendedName>
        <fullName evidence="6">Small-subunit processome Utp12 domain-containing protein</fullName>
    </recommendedName>
</protein>
<feature type="repeat" description="WD" evidence="4">
    <location>
        <begin position="109"/>
        <end position="150"/>
    </location>
</feature>
<keyword evidence="8" id="KW-1185">Reference proteome</keyword>
<dbReference type="InterPro" id="IPR001680">
    <property type="entry name" value="WD40_rpt"/>
</dbReference>
<keyword evidence="2" id="KW-0539">Nucleus</keyword>
<dbReference type="InterPro" id="IPR052414">
    <property type="entry name" value="U3_snoRNA-assoc_WDR"/>
</dbReference>
<dbReference type="InterPro" id="IPR007148">
    <property type="entry name" value="SSU_processome_Utp12"/>
</dbReference>
<comment type="similarity">
    <text evidence="3">Belongs to the UTP5 family.</text>
</comment>
<evidence type="ECO:0000313" key="7">
    <source>
        <dbReference type="EnsemblMetazoa" id="SMAR002168-PA"/>
    </source>
</evidence>
<evidence type="ECO:0000256" key="2">
    <source>
        <dbReference type="ARBA" id="ARBA00023242"/>
    </source>
</evidence>
<dbReference type="Proteomes" id="UP000014500">
    <property type="component" value="Unassembled WGS sequence"/>
</dbReference>
<proteinExistence type="inferred from homology"/>
<reference evidence="7" key="2">
    <citation type="submission" date="2015-02" db="UniProtKB">
        <authorList>
            <consortium name="EnsemblMetazoa"/>
        </authorList>
    </citation>
    <scope>IDENTIFICATION</scope>
</reference>
<evidence type="ECO:0000259" key="6">
    <source>
        <dbReference type="Pfam" id="PF04003"/>
    </source>
</evidence>
<organism evidence="7 8">
    <name type="scientific">Strigamia maritima</name>
    <name type="common">European centipede</name>
    <name type="synonym">Geophilus maritimus</name>
    <dbReference type="NCBI Taxonomy" id="126957"/>
    <lineage>
        <taxon>Eukaryota</taxon>
        <taxon>Metazoa</taxon>
        <taxon>Ecdysozoa</taxon>
        <taxon>Arthropoda</taxon>
        <taxon>Myriapoda</taxon>
        <taxon>Chilopoda</taxon>
        <taxon>Pleurostigmophora</taxon>
        <taxon>Geophilomorpha</taxon>
        <taxon>Linotaeniidae</taxon>
        <taxon>Strigamia</taxon>
    </lineage>
</organism>
<dbReference type="GO" id="GO:0005730">
    <property type="term" value="C:nucleolus"/>
    <property type="evidence" value="ECO:0007669"/>
    <property type="project" value="TreeGrafter"/>
</dbReference>
<name>T1IMG5_STRMM</name>
<dbReference type="eggNOG" id="KOG4547">
    <property type="taxonomic scope" value="Eukaryota"/>
</dbReference>
<dbReference type="AlphaFoldDB" id="T1IMG5"/>